<evidence type="ECO:0000256" key="2">
    <source>
        <dbReference type="ARBA" id="ARBA00009596"/>
    </source>
</evidence>
<dbReference type="Pfam" id="PF16166">
    <property type="entry name" value="TIC20"/>
    <property type="match status" value="1"/>
</dbReference>
<dbReference type="EMBL" id="CAUOFW020003480">
    <property type="protein sequence ID" value="CAK9160178.1"/>
    <property type="molecule type" value="Genomic_DNA"/>
</dbReference>
<evidence type="ECO:0000256" key="3">
    <source>
        <dbReference type="ARBA" id="ARBA00022692"/>
    </source>
</evidence>
<comment type="similarity">
    <text evidence="2 7">Belongs to the Tic20 family.</text>
</comment>
<dbReference type="PANTHER" id="PTHR33510">
    <property type="entry name" value="PROTEIN TIC 20-II, CHLOROPLASTIC"/>
    <property type="match status" value="1"/>
</dbReference>
<keyword evidence="7" id="KW-0934">Plastid</keyword>
<accession>A0ABC8STG6</accession>
<dbReference type="AlphaFoldDB" id="A0ABC8STG6"/>
<comment type="caution">
    <text evidence="8">The sequence shown here is derived from an EMBL/GenBank/DDBJ whole genome shotgun (WGS) entry which is preliminary data.</text>
</comment>
<protein>
    <recommendedName>
        <fullName evidence="7">Protein TIC 20</fullName>
    </recommendedName>
</protein>
<keyword evidence="7" id="KW-0150">Chloroplast</keyword>
<gene>
    <name evidence="8" type="ORF">ILEXP_LOCUS28916</name>
</gene>
<keyword evidence="3 7" id="KW-0812">Transmembrane</keyword>
<proteinExistence type="inferred from homology"/>
<name>A0ABC8STG6_9AQUA</name>
<keyword evidence="5 7" id="KW-1133">Transmembrane helix</keyword>
<keyword evidence="9" id="KW-1185">Reference proteome</keyword>
<sequence length="208" mass="23889">MAGMPHLGLAAASSSISVKGGLSCAIPLSPKQQQSFVSPRALYSDRPPPMTEKPRWWWRTISCLPYLTPLCLTWAFSEPAFHLHPFLENVEHLALPFLQATLWKMPGWLEIAYLTFLQLGVVRRKEWPHFFRFHILMATLLQMALHIVVCVCQTMPLAMFWSRIGMHIWVGLAFIYMFLIMECMRCALGGMYADIPFFCDAAYMQVPF</sequence>
<evidence type="ECO:0000313" key="9">
    <source>
        <dbReference type="Proteomes" id="UP001642360"/>
    </source>
</evidence>
<evidence type="ECO:0000256" key="7">
    <source>
        <dbReference type="RuleBase" id="RU367003"/>
    </source>
</evidence>
<evidence type="ECO:0000256" key="5">
    <source>
        <dbReference type="ARBA" id="ARBA00022989"/>
    </source>
</evidence>
<comment type="caution">
    <text evidence="7">Lacks conserved residue(s) required for the propagation of feature annotation.</text>
</comment>
<keyword evidence="4" id="KW-1001">Plastid inner membrane</keyword>
<comment type="subcellular location">
    <subcellularLocation>
        <location evidence="1">Plastid</location>
        <location evidence="1">Chloroplast inner membrane</location>
        <topology evidence="1">Multi-pass membrane protein</topology>
    </subcellularLocation>
    <subcellularLocation>
        <location evidence="7">Plastid</location>
        <location evidence="7">Chloroplast membrane</location>
        <topology evidence="7">Multi-pass membrane protein</topology>
    </subcellularLocation>
</comment>
<dbReference type="Proteomes" id="UP001642360">
    <property type="component" value="Unassembled WGS sequence"/>
</dbReference>
<evidence type="ECO:0000313" key="8">
    <source>
        <dbReference type="EMBL" id="CAK9160178.1"/>
    </source>
</evidence>
<reference evidence="8 9" key="1">
    <citation type="submission" date="2024-02" db="EMBL/GenBank/DDBJ databases">
        <authorList>
            <person name="Vignale AGUSTIN F."/>
            <person name="Sosa J E."/>
            <person name="Modenutti C."/>
        </authorList>
    </citation>
    <scope>NUCLEOTIDE SEQUENCE [LARGE SCALE GENOMIC DNA]</scope>
</reference>
<evidence type="ECO:0000256" key="1">
    <source>
        <dbReference type="ARBA" id="ARBA00004478"/>
    </source>
</evidence>
<evidence type="ECO:0000256" key="4">
    <source>
        <dbReference type="ARBA" id="ARBA00022780"/>
    </source>
</evidence>
<evidence type="ECO:0000256" key="6">
    <source>
        <dbReference type="ARBA" id="ARBA00023136"/>
    </source>
</evidence>
<keyword evidence="6 7" id="KW-0472">Membrane</keyword>
<organism evidence="8 9">
    <name type="scientific">Ilex paraguariensis</name>
    <name type="common">yerba mate</name>
    <dbReference type="NCBI Taxonomy" id="185542"/>
    <lineage>
        <taxon>Eukaryota</taxon>
        <taxon>Viridiplantae</taxon>
        <taxon>Streptophyta</taxon>
        <taxon>Embryophyta</taxon>
        <taxon>Tracheophyta</taxon>
        <taxon>Spermatophyta</taxon>
        <taxon>Magnoliopsida</taxon>
        <taxon>eudicotyledons</taxon>
        <taxon>Gunneridae</taxon>
        <taxon>Pentapetalae</taxon>
        <taxon>asterids</taxon>
        <taxon>campanulids</taxon>
        <taxon>Aquifoliales</taxon>
        <taxon>Aquifoliaceae</taxon>
        <taxon>Ilex</taxon>
    </lineage>
</organism>
<feature type="transmembrane region" description="Helical" evidence="7">
    <location>
        <begin position="164"/>
        <end position="181"/>
    </location>
</feature>
<comment type="function">
    <text evidence="7">Involved in protein precursor import into chloroplasts.</text>
</comment>
<feature type="transmembrane region" description="Helical" evidence="7">
    <location>
        <begin position="134"/>
        <end position="158"/>
    </location>
</feature>
<dbReference type="GO" id="GO:0009706">
    <property type="term" value="C:chloroplast inner membrane"/>
    <property type="evidence" value="ECO:0007669"/>
    <property type="project" value="UniProtKB-SubCell"/>
</dbReference>
<dbReference type="PANTHER" id="PTHR33510:SF9">
    <property type="entry name" value="HIT-TYPE ZINC FINGER FAMILY PROTEIN-RELATED"/>
    <property type="match status" value="1"/>
</dbReference>
<dbReference type="InterPro" id="IPR005691">
    <property type="entry name" value="Tic20"/>
</dbReference>